<proteinExistence type="predicted"/>
<sequence>MLRADHDRVDANRRTAVVFHRNLALAVRPQIGDFAVLPRLGQPPRNRMRQRDRQRQILRRLIAGIAKHHALVTGARGEKHFLYAALLLQRAVYTERNIGRLPVQRGDDGQRVRVEAVFGLVVANLIHDVPRDGGYVNMRAGGHLAHDEEQVG</sequence>
<gene>
    <name evidence="1" type="ORF">SDC9_95957</name>
</gene>
<protein>
    <submittedName>
        <fullName evidence="1">Uncharacterized protein</fullName>
    </submittedName>
</protein>
<evidence type="ECO:0000313" key="1">
    <source>
        <dbReference type="EMBL" id="MPM49229.1"/>
    </source>
</evidence>
<comment type="caution">
    <text evidence="1">The sequence shown here is derived from an EMBL/GenBank/DDBJ whole genome shotgun (WGS) entry which is preliminary data.</text>
</comment>
<name>A0A645A7S1_9ZZZZ</name>
<dbReference type="EMBL" id="VSSQ01012435">
    <property type="protein sequence ID" value="MPM49229.1"/>
    <property type="molecule type" value="Genomic_DNA"/>
</dbReference>
<accession>A0A645A7S1</accession>
<dbReference type="AlphaFoldDB" id="A0A645A7S1"/>
<reference evidence="1" key="1">
    <citation type="submission" date="2019-08" db="EMBL/GenBank/DDBJ databases">
        <authorList>
            <person name="Kucharzyk K."/>
            <person name="Murdoch R.W."/>
            <person name="Higgins S."/>
            <person name="Loffler F."/>
        </authorList>
    </citation>
    <scope>NUCLEOTIDE SEQUENCE</scope>
</reference>
<organism evidence="1">
    <name type="scientific">bioreactor metagenome</name>
    <dbReference type="NCBI Taxonomy" id="1076179"/>
    <lineage>
        <taxon>unclassified sequences</taxon>
        <taxon>metagenomes</taxon>
        <taxon>ecological metagenomes</taxon>
    </lineage>
</organism>